<feature type="domain" description="Glycosyltransferase 2-like" evidence="1">
    <location>
        <begin position="5"/>
        <end position="115"/>
    </location>
</feature>
<dbReference type="InterPro" id="IPR001173">
    <property type="entry name" value="Glyco_trans_2-like"/>
</dbReference>
<accession>A0A951UV05</accession>
<dbReference type="Gene3D" id="3.90.550.10">
    <property type="entry name" value="Spore Coat Polysaccharide Biosynthesis Protein SpsA, Chain A"/>
    <property type="match status" value="1"/>
</dbReference>
<proteinExistence type="predicted"/>
<protein>
    <submittedName>
        <fullName evidence="2">Glycosyltransferase family 2 protein</fullName>
    </submittedName>
</protein>
<dbReference type="AlphaFoldDB" id="A0A951UV05"/>
<gene>
    <name evidence="2" type="ORF">KME60_25090</name>
</gene>
<dbReference type="SUPFAM" id="SSF53448">
    <property type="entry name" value="Nucleotide-diphospho-sugar transferases"/>
    <property type="match status" value="1"/>
</dbReference>
<dbReference type="PANTHER" id="PTHR22916">
    <property type="entry name" value="GLYCOSYLTRANSFERASE"/>
    <property type="match status" value="1"/>
</dbReference>
<dbReference type="GO" id="GO:0016758">
    <property type="term" value="F:hexosyltransferase activity"/>
    <property type="evidence" value="ECO:0007669"/>
    <property type="project" value="UniProtKB-ARBA"/>
</dbReference>
<dbReference type="InterPro" id="IPR029044">
    <property type="entry name" value="Nucleotide-diphossugar_trans"/>
</dbReference>
<sequence length="316" mass="36468">MPKVTVIIPSYNAMTYLPETLNSVLQQSFTDFEVLIINDGSTDNVVEWVGTIRDSRVRLISQENQRLAAARNTGIAHAKGEYLAFLDADDVWQPTKLEKQVNCLDNNPKIGLVHTWTLLVNSETKPTGKMLKSSVEGDAWQQIVQKNTIVVSSVMARSSCLDVGVFDKDLHYCEDYDMWIRLACRYNFAVIKEPLTSYRIHSNTLSTHCEAVLKYFRILIERAFQSAPTELLYLRNHSYGNQNFYLAWRCLNNKDYKQALHYQKQAIAHYPQLRYTKDCLRLSLAIVIMQWLKPEGYGRVLSLIYTLRRRILSSNT</sequence>
<dbReference type="Pfam" id="PF00535">
    <property type="entry name" value="Glycos_transf_2"/>
    <property type="match status" value="1"/>
</dbReference>
<reference evidence="2" key="1">
    <citation type="submission" date="2021-05" db="EMBL/GenBank/DDBJ databases">
        <authorList>
            <person name="Pietrasiak N."/>
            <person name="Ward R."/>
            <person name="Stajich J.E."/>
            <person name="Kurbessoian T."/>
        </authorList>
    </citation>
    <scope>NUCLEOTIDE SEQUENCE</scope>
    <source>
        <strain evidence="2">GSE-NOS-MK-12-04C</strain>
    </source>
</reference>
<evidence type="ECO:0000313" key="2">
    <source>
        <dbReference type="EMBL" id="MBW4670604.1"/>
    </source>
</evidence>
<dbReference type="CDD" id="cd00761">
    <property type="entry name" value="Glyco_tranf_GTA_type"/>
    <property type="match status" value="1"/>
</dbReference>
<comment type="caution">
    <text evidence="2">The sequence shown here is derived from an EMBL/GenBank/DDBJ whole genome shotgun (WGS) entry which is preliminary data.</text>
</comment>
<organism evidence="2 3">
    <name type="scientific">Cyanomargarita calcarea GSE-NOS-MK-12-04C</name>
    <dbReference type="NCBI Taxonomy" id="2839659"/>
    <lineage>
        <taxon>Bacteria</taxon>
        <taxon>Bacillati</taxon>
        <taxon>Cyanobacteriota</taxon>
        <taxon>Cyanophyceae</taxon>
        <taxon>Nostocales</taxon>
        <taxon>Cyanomargaritaceae</taxon>
        <taxon>Cyanomargarita</taxon>
    </lineage>
</organism>
<evidence type="ECO:0000259" key="1">
    <source>
        <dbReference type="Pfam" id="PF00535"/>
    </source>
</evidence>
<dbReference type="Proteomes" id="UP000729701">
    <property type="component" value="Unassembled WGS sequence"/>
</dbReference>
<reference evidence="2" key="2">
    <citation type="journal article" date="2022" name="Microbiol. Resour. Announc.">
        <title>Metagenome Sequencing to Explore Phylogenomics of Terrestrial Cyanobacteria.</title>
        <authorList>
            <person name="Ward R.D."/>
            <person name="Stajich J.E."/>
            <person name="Johansen J.R."/>
            <person name="Huntemann M."/>
            <person name="Clum A."/>
            <person name="Foster B."/>
            <person name="Foster B."/>
            <person name="Roux S."/>
            <person name="Palaniappan K."/>
            <person name="Varghese N."/>
            <person name="Mukherjee S."/>
            <person name="Reddy T.B.K."/>
            <person name="Daum C."/>
            <person name="Copeland A."/>
            <person name="Chen I.A."/>
            <person name="Ivanova N.N."/>
            <person name="Kyrpides N.C."/>
            <person name="Shapiro N."/>
            <person name="Eloe-Fadrosh E.A."/>
            <person name="Pietrasiak N."/>
        </authorList>
    </citation>
    <scope>NUCLEOTIDE SEQUENCE</scope>
    <source>
        <strain evidence="2">GSE-NOS-MK-12-04C</strain>
    </source>
</reference>
<name>A0A951UV05_9CYAN</name>
<evidence type="ECO:0000313" key="3">
    <source>
        <dbReference type="Proteomes" id="UP000729701"/>
    </source>
</evidence>
<dbReference type="PANTHER" id="PTHR22916:SF3">
    <property type="entry name" value="UDP-GLCNAC:BETAGAL BETA-1,3-N-ACETYLGLUCOSAMINYLTRANSFERASE-LIKE PROTEIN 1"/>
    <property type="match status" value="1"/>
</dbReference>
<dbReference type="EMBL" id="JAHHGZ010000033">
    <property type="protein sequence ID" value="MBW4670604.1"/>
    <property type="molecule type" value="Genomic_DNA"/>
</dbReference>